<accession>A0A9P8T9V8</accession>
<evidence type="ECO:0000313" key="1">
    <source>
        <dbReference type="EMBL" id="KAH3671251.1"/>
    </source>
</evidence>
<dbReference type="AlphaFoldDB" id="A0A9P8T9V8"/>
<protein>
    <submittedName>
        <fullName evidence="1">Uncharacterized protein</fullName>
    </submittedName>
</protein>
<proteinExistence type="predicted"/>
<name>A0A9P8T9V8_9ASCO</name>
<gene>
    <name evidence="1" type="ORF">OGAPHI_000474</name>
</gene>
<dbReference type="GeneID" id="70232442"/>
<evidence type="ECO:0000313" key="2">
    <source>
        <dbReference type="Proteomes" id="UP000769157"/>
    </source>
</evidence>
<dbReference type="EMBL" id="JAEUBE010000070">
    <property type="protein sequence ID" value="KAH3671251.1"/>
    <property type="molecule type" value="Genomic_DNA"/>
</dbReference>
<dbReference type="Proteomes" id="UP000769157">
    <property type="component" value="Unassembled WGS sequence"/>
</dbReference>
<reference evidence="1" key="2">
    <citation type="submission" date="2021-01" db="EMBL/GenBank/DDBJ databases">
        <authorList>
            <person name="Schikora-Tamarit M.A."/>
        </authorList>
    </citation>
    <scope>NUCLEOTIDE SEQUENCE</scope>
    <source>
        <strain evidence="1">CBS6075</strain>
    </source>
</reference>
<keyword evidence="2" id="KW-1185">Reference proteome</keyword>
<dbReference type="RefSeq" id="XP_046064550.1">
    <property type="nucleotide sequence ID" value="XM_046205870.1"/>
</dbReference>
<sequence>MEDLVPGLLLPVLANGFSETPCVWSNGNQVELVAEQDRVKHIGGTVVVWLVSPRVPVTHRREQVVFQLGREADVFWEQGQIDRPFEVYEF</sequence>
<organism evidence="1 2">
    <name type="scientific">Ogataea philodendri</name>
    <dbReference type="NCBI Taxonomy" id="1378263"/>
    <lineage>
        <taxon>Eukaryota</taxon>
        <taxon>Fungi</taxon>
        <taxon>Dikarya</taxon>
        <taxon>Ascomycota</taxon>
        <taxon>Saccharomycotina</taxon>
        <taxon>Pichiomycetes</taxon>
        <taxon>Pichiales</taxon>
        <taxon>Pichiaceae</taxon>
        <taxon>Ogataea</taxon>
    </lineage>
</organism>
<comment type="caution">
    <text evidence="1">The sequence shown here is derived from an EMBL/GenBank/DDBJ whole genome shotgun (WGS) entry which is preliminary data.</text>
</comment>
<reference evidence="1" key="1">
    <citation type="journal article" date="2021" name="Open Biol.">
        <title>Shared evolutionary footprints suggest mitochondrial oxidative damage underlies multiple complex I losses in fungi.</title>
        <authorList>
            <person name="Schikora-Tamarit M.A."/>
            <person name="Marcet-Houben M."/>
            <person name="Nosek J."/>
            <person name="Gabaldon T."/>
        </authorList>
    </citation>
    <scope>NUCLEOTIDE SEQUENCE</scope>
    <source>
        <strain evidence="1">CBS6075</strain>
    </source>
</reference>